<feature type="transmembrane region" description="Helical" evidence="5">
    <location>
        <begin position="211"/>
        <end position="231"/>
    </location>
</feature>
<feature type="transmembrane region" description="Helical" evidence="5">
    <location>
        <begin position="111"/>
        <end position="132"/>
    </location>
</feature>
<keyword evidence="4 5" id="KW-0472">Membrane</keyword>
<feature type="transmembrane region" description="Helical" evidence="5">
    <location>
        <begin position="395"/>
        <end position="416"/>
    </location>
</feature>
<evidence type="ECO:0000313" key="8">
    <source>
        <dbReference type="Proteomes" id="UP000092683"/>
    </source>
</evidence>
<feature type="transmembrane region" description="Helical" evidence="5">
    <location>
        <begin position="12"/>
        <end position="33"/>
    </location>
</feature>
<dbReference type="InterPro" id="IPR007016">
    <property type="entry name" value="O-antigen_ligase-rel_domated"/>
</dbReference>
<evidence type="ECO:0000256" key="1">
    <source>
        <dbReference type="ARBA" id="ARBA00004141"/>
    </source>
</evidence>
<feature type="domain" description="O-antigen ligase-related" evidence="6">
    <location>
        <begin position="248"/>
        <end position="408"/>
    </location>
</feature>
<proteinExistence type="predicted"/>
<accession>A0A1B9CTU9</accession>
<keyword evidence="2 5" id="KW-0812">Transmembrane</keyword>
<evidence type="ECO:0000256" key="3">
    <source>
        <dbReference type="ARBA" id="ARBA00022989"/>
    </source>
</evidence>
<evidence type="ECO:0000256" key="4">
    <source>
        <dbReference type="ARBA" id="ARBA00023136"/>
    </source>
</evidence>
<feature type="transmembrane region" description="Helical" evidence="5">
    <location>
        <begin position="284"/>
        <end position="305"/>
    </location>
</feature>
<dbReference type="Proteomes" id="UP000092683">
    <property type="component" value="Unassembled WGS sequence"/>
</dbReference>
<feature type="transmembrane region" description="Helical" evidence="5">
    <location>
        <begin position="144"/>
        <end position="163"/>
    </location>
</feature>
<reference evidence="7 8" key="1">
    <citation type="submission" date="2016-06" db="EMBL/GenBank/DDBJ databases">
        <authorList>
            <person name="Kjaerup R.B."/>
            <person name="Dalgaard T.S."/>
            <person name="Juul-Madsen H.R."/>
        </authorList>
    </citation>
    <scope>NUCLEOTIDE SEQUENCE [LARGE SCALE GENOMIC DNA]</scope>
    <source>
        <strain evidence="7 8">E3012</strain>
    </source>
</reference>
<evidence type="ECO:0000256" key="5">
    <source>
        <dbReference type="SAM" id="Phobius"/>
    </source>
</evidence>
<dbReference type="GO" id="GO:0016020">
    <property type="term" value="C:membrane"/>
    <property type="evidence" value="ECO:0007669"/>
    <property type="project" value="UniProtKB-SubCell"/>
</dbReference>
<comment type="caution">
    <text evidence="7">The sequence shown here is derived from an EMBL/GenBank/DDBJ whole genome shotgun (WGS) entry which is preliminary data.</text>
</comment>
<evidence type="ECO:0000256" key="2">
    <source>
        <dbReference type="ARBA" id="ARBA00022692"/>
    </source>
</evidence>
<dbReference type="RefSeq" id="WP_065483277.1">
    <property type="nucleotide sequence ID" value="NZ_MBEE01000223.1"/>
</dbReference>
<feature type="transmembrane region" description="Helical" evidence="5">
    <location>
        <begin position="59"/>
        <end position="78"/>
    </location>
</feature>
<feature type="transmembrane region" description="Helical" evidence="5">
    <location>
        <begin position="261"/>
        <end position="277"/>
    </location>
</feature>
<feature type="transmembrane region" description="Helical" evidence="5">
    <location>
        <begin position="170"/>
        <end position="191"/>
    </location>
</feature>
<dbReference type="Pfam" id="PF04932">
    <property type="entry name" value="Wzy_C"/>
    <property type="match status" value="1"/>
</dbReference>
<keyword evidence="3 5" id="KW-1133">Transmembrane helix</keyword>
<organism evidence="7 8">
    <name type="scientific">Mycobacterium malmoense</name>
    <dbReference type="NCBI Taxonomy" id="1780"/>
    <lineage>
        <taxon>Bacteria</taxon>
        <taxon>Bacillati</taxon>
        <taxon>Actinomycetota</taxon>
        <taxon>Actinomycetes</taxon>
        <taxon>Mycobacteriales</taxon>
        <taxon>Mycobacteriaceae</taxon>
        <taxon>Mycobacterium</taxon>
    </lineage>
</organism>
<evidence type="ECO:0000259" key="6">
    <source>
        <dbReference type="Pfam" id="PF04932"/>
    </source>
</evidence>
<evidence type="ECO:0000313" key="7">
    <source>
        <dbReference type="EMBL" id="OCB46015.1"/>
    </source>
</evidence>
<gene>
    <name evidence="7" type="ORF">A5677_04315</name>
</gene>
<feature type="transmembrane region" description="Helical" evidence="5">
    <location>
        <begin position="452"/>
        <end position="468"/>
    </location>
</feature>
<sequence length="492" mass="51685">MIPYLPGRPRLAVDGVLLAVFLFGCFVFGVLAVRRTTEGALLIAATFCLVVYWVKREGLAGVTLFLAFAALPAGLHVGKVIGPVAIYAYQVVALLAIGYLIPVVRPRSKDFWLPAMFVLTVLYFTVVGFQMGHDATMILHEATTLIEMVVGFVLALLIVYGGYLKFCMRVMVVTLWFSAGMAIFSSLHAIRLAGRAESLEGETGAGQALRIVLSTQTPATAALTALVAASIIGRVRPATYLAFGPPALVISLLAFSRNTLIAVAVGATVAFFANFGWRALRRSAMVAVISAGVAALILPASLFLLQHSEAGSWLSDQFTAFNQRVFGGVSVSALETDESTLDRLREVARLNAAIAQAPVFGHGLGYAYQLPSGNDPKAFAWTLGPTYSHLFYQWWLAKAGAVGMAAFAWIALTPIVGALRCATAPAKISAAVCAGLLAISAVWPLPEMPMDALALGLALGTAMGFAGLRRRNSEAGHAGADGAPAPAAVAGG</sequence>
<protein>
    <submittedName>
        <fullName evidence="7">Polymerase</fullName>
    </submittedName>
</protein>
<name>A0A1B9CTU9_MYCMA</name>
<dbReference type="EMBL" id="MBEE01000223">
    <property type="protein sequence ID" value="OCB46015.1"/>
    <property type="molecule type" value="Genomic_DNA"/>
</dbReference>
<dbReference type="AlphaFoldDB" id="A0A1B9CTU9"/>
<feature type="transmembrane region" description="Helical" evidence="5">
    <location>
        <begin position="428"/>
        <end position="446"/>
    </location>
</feature>
<comment type="subcellular location">
    <subcellularLocation>
        <location evidence="1">Membrane</location>
        <topology evidence="1">Multi-pass membrane protein</topology>
    </subcellularLocation>
</comment>
<feature type="transmembrane region" description="Helical" evidence="5">
    <location>
        <begin position="84"/>
        <end position="104"/>
    </location>
</feature>
<dbReference type="OrthoDB" id="5025770at2"/>
<feature type="transmembrane region" description="Helical" evidence="5">
    <location>
        <begin position="238"/>
        <end position="255"/>
    </location>
</feature>